<evidence type="ECO:0000313" key="2">
    <source>
        <dbReference type="EMBL" id="CAG2155555.1"/>
    </source>
</evidence>
<sequence length="384" mass="42822">MNSGFDWVPFYEEMAKKLLAYRRKQTVLVKILGDSGVHGLKDQNPKGKAIALTEMDPFTFLALLNKQSHTERARILREIKSRLGITASAPTGFLGIPKADPRQTWLFPYRFARNANDIGKLWDLYEAVLSGKKLSEGVFAGAQSVKYAGRAKLTQAIFRAAPKKFFPVDGQTISYLARLGLPNQFNSAKEFQDICAQVAMRVTKPLYEQSHDAWFLNQKKSPNAEAEYQKKVLRKAVSAKPVVEKKGGVPVPRMKKAGLSSGGYQRDPNVAATALSLAGFKCEIDAGHRTFISNAKDKPYVEAHHLIPFSNQGGYEFSLDVTANIVALCPNCHRLLHHGKKADKAKEISMLFAQRKTKLLEKELKISKADLIKLYRGDLLEEDA</sequence>
<name>A0A916IZC4_9BURK</name>
<organism evidence="2 3">
    <name type="scientific">Cupriavidus yeoncheonensis</name>
    <dbReference type="NCBI Taxonomy" id="1462994"/>
    <lineage>
        <taxon>Bacteria</taxon>
        <taxon>Pseudomonadati</taxon>
        <taxon>Pseudomonadota</taxon>
        <taxon>Betaproteobacteria</taxon>
        <taxon>Burkholderiales</taxon>
        <taxon>Burkholderiaceae</taxon>
        <taxon>Cupriavidus</taxon>
    </lineage>
</organism>
<keyword evidence="3" id="KW-1185">Reference proteome</keyword>
<evidence type="ECO:0000259" key="1">
    <source>
        <dbReference type="Pfam" id="PF13391"/>
    </source>
</evidence>
<feature type="domain" description="HNH nuclease" evidence="1">
    <location>
        <begin position="297"/>
        <end position="339"/>
    </location>
</feature>
<evidence type="ECO:0000313" key="3">
    <source>
        <dbReference type="Proteomes" id="UP000672934"/>
    </source>
</evidence>
<accession>A0A916IZC4</accession>
<dbReference type="AlphaFoldDB" id="A0A916IZC4"/>
<reference evidence="2" key="1">
    <citation type="submission" date="2021-03" db="EMBL/GenBank/DDBJ databases">
        <authorList>
            <person name="Peeters C."/>
        </authorList>
    </citation>
    <scope>NUCLEOTIDE SEQUENCE</scope>
    <source>
        <strain evidence="2">LMG 31506</strain>
    </source>
</reference>
<dbReference type="InterPro" id="IPR003615">
    <property type="entry name" value="HNH_nuc"/>
</dbReference>
<protein>
    <recommendedName>
        <fullName evidence="1">HNH nuclease domain-containing protein</fullName>
    </recommendedName>
</protein>
<dbReference type="Pfam" id="PF13391">
    <property type="entry name" value="HNH_2"/>
    <property type="match status" value="1"/>
</dbReference>
<dbReference type="RefSeq" id="WP_211950291.1">
    <property type="nucleotide sequence ID" value="NZ_CAJPUY010000025.1"/>
</dbReference>
<dbReference type="EMBL" id="CAJPUY010000025">
    <property type="protein sequence ID" value="CAG2155555.1"/>
    <property type="molecule type" value="Genomic_DNA"/>
</dbReference>
<comment type="caution">
    <text evidence="2">The sequence shown here is derived from an EMBL/GenBank/DDBJ whole genome shotgun (WGS) entry which is preliminary data.</text>
</comment>
<proteinExistence type="predicted"/>
<dbReference type="CDD" id="cd00085">
    <property type="entry name" value="HNHc"/>
    <property type="match status" value="1"/>
</dbReference>
<dbReference type="Proteomes" id="UP000672934">
    <property type="component" value="Unassembled WGS sequence"/>
</dbReference>
<gene>
    <name evidence="2" type="ORF">LMG31506_05451</name>
</gene>